<dbReference type="GO" id="GO:0006412">
    <property type="term" value="P:translation"/>
    <property type="evidence" value="ECO:0007669"/>
    <property type="project" value="InterPro"/>
</dbReference>
<comment type="caution">
    <text evidence="11">The sequence shown here is derived from an EMBL/GenBank/DDBJ whole genome shotgun (WGS) entry which is preliminary data.</text>
</comment>
<dbReference type="GO" id="GO:0003735">
    <property type="term" value="F:structural constituent of ribosome"/>
    <property type="evidence" value="ECO:0007669"/>
    <property type="project" value="InterPro"/>
</dbReference>
<feature type="domain" description="Large ribosomal subunit protein uL11 N-terminal" evidence="10">
    <location>
        <begin position="11"/>
        <end position="69"/>
    </location>
</feature>
<protein>
    <recommendedName>
        <fullName evidence="7">Large ribosomal subunit protein uL11m</fullName>
    </recommendedName>
</protein>
<dbReference type="PANTHER" id="PTHR11661:SF1">
    <property type="entry name" value="LARGE RIBOSOMAL SUBUNIT PROTEIN UL11M"/>
    <property type="match status" value="1"/>
</dbReference>
<dbReference type="InterPro" id="IPR020784">
    <property type="entry name" value="Ribosomal_uL11_N"/>
</dbReference>
<dbReference type="InterPro" id="IPR000911">
    <property type="entry name" value="Ribosomal_uL11"/>
</dbReference>
<evidence type="ECO:0000313" key="11">
    <source>
        <dbReference type="EMBL" id="TNV84349.1"/>
    </source>
</evidence>
<dbReference type="InterPro" id="IPR006519">
    <property type="entry name" value="Ribosomal_uL11_bac-typ"/>
</dbReference>
<keyword evidence="5 8" id="KW-0689">Ribosomal protein</keyword>
<keyword evidence="2" id="KW-0488">Methylation</keyword>
<dbReference type="CDD" id="cd00349">
    <property type="entry name" value="Ribosomal_L11"/>
    <property type="match status" value="1"/>
</dbReference>
<dbReference type="OrthoDB" id="1091498at2759"/>
<feature type="domain" description="Large ribosomal subunit protein uL11 C-terminal" evidence="9">
    <location>
        <begin position="74"/>
        <end position="145"/>
    </location>
</feature>
<evidence type="ECO:0000256" key="7">
    <source>
        <dbReference type="ARBA" id="ARBA00040104"/>
    </source>
</evidence>
<dbReference type="InterPro" id="IPR020785">
    <property type="entry name" value="Ribosomal_uL11_CS"/>
</dbReference>
<keyword evidence="3" id="KW-0699">rRNA-binding</keyword>
<dbReference type="InterPro" id="IPR036769">
    <property type="entry name" value="Ribosomal_uL11_C_sf"/>
</dbReference>
<organism evidence="11 12">
    <name type="scientific">Halteria grandinella</name>
    <dbReference type="NCBI Taxonomy" id="5974"/>
    <lineage>
        <taxon>Eukaryota</taxon>
        <taxon>Sar</taxon>
        <taxon>Alveolata</taxon>
        <taxon>Ciliophora</taxon>
        <taxon>Intramacronucleata</taxon>
        <taxon>Spirotrichea</taxon>
        <taxon>Stichotrichia</taxon>
        <taxon>Sporadotrichida</taxon>
        <taxon>Halteriidae</taxon>
        <taxon>Halteria</taxon>
    </lineage>
</organism>
<keyword evidence="4" id="KW-0694">RNA-binding</keyword>
<dbReference type="Gene3D" id="1.10.10.250">
    <property type="entry name" value="Ribosomal protein L11, C-terminal domain"/>
    <property type="match status" value="1"/>
</dbReference>
<evidence type="ECO:0000256" key="6">
    <source>
        <dbReference type="ARBA" id="ARBA00023274"/>
    </source>
</evidence>
<dbReference type="Proteomes" id="UP000785679">
    <property type="component" value="Unassembled WGS sequence"/>
</dbReference>
<evidence type="ECO:0000256" key="5">
    <source>
        <dbReference type="ARBA" id="ARBA00022980"/>
    </source>
</evidence>
<dbReference type="InterPro" id="IPR036796">
    <property type="entry name" value="Ribosomal_uL11_N_sf"/>
</dbReference>
<dbReference type="FunFam" id="1.10.10.250:FF:000003">
    <property type="entry name" value="Mitochondrial ribosomal protein L11"/>
    <property type="match status" value="1"/>
</dbReference>
<evidence type="ECO:0000259" key="9">
    <source>
        <dbReference type="Pfam" id="PF00298"/>
    </source>
</evidence>
<sequence length="159" mass="17677">MNTGPAYKACVRLYVNAGVAKPSPKIGQALGPLGINMMQFCKEFNDRTGQYNPEVPMRVILSAYVDRSFKFIIKPPPTSWFVKKAAGLQKASDKPGQNIPGRVGIKYIYEIAKVKQEVDPDLRQHDIEGICRMIMGSVRSMGLQVVEDTLPPEPLKIEV</sequence>
<proteinExistence type="inferred from homology"/>
<dbReference type="GO" id="GO:0005762">
    <property type="term" value="C:mitochondrial large ribosomal subunit"/>
    <property type="evidence" value="ECO:0007669"/>
    <property type="project" value="TreeGrafter"/>
</dbReference>
<dbReference type="AlphaFoldDB" id="A0A8J8T6P3"/>
<evidence type="ECO:0000256" key="3">
    <source>
        <dbReference type="ARBA" id="ARBA00022730"/>
    </source>
</evidence>
<dbReference type="Pfam" id="PF00298">
    <property type="entry name" value="Ribosomal_L11"/>
    <property type="match status" value="1"/>
</dbReference>
<dbReference type="NCBIfam" id="TIGR01632">
    <property type="entry name" value="L11_bact"/>
    <property type="match status" value="1"/>
</dbReference>
<reference evidence="11" key="1">
    <citation type="submission" date="2019-06" db="EMBL/GenBank/DDBJ databases">
        <authorList>
            <person name="Zheng W."/>
        </authorList>
    </citation>
    <scope>NUCLEOTIDE SEQUENCE</scope>
    <source>
        <strain evidence="11">QDHG01</strain>
    </source>
</reference>
<evidence type="ECO:0000256" key="2">
    <source>
        <dbReference type="ARBA" id="ARBA00022481"/>
    </source>
</evidence>
<dbReference type="SUPFAM" id="SSF54747">
    <property type="entry name" value="Ribosomal L11/L12e N-terminal domain"/>
    <property type="match status" value="1"/>
</dbReference>
<evidence type="ECO:0000256" key="8">
    <source>
        <dbReference type="RuleBase" id="RU003978"/>
    </source>
</evidence>
<keyword evidence="6 8" id="KW-0687">Ribonucleoprotein</keyword>
<evidence type="ECO:0000256" key="4">
    <source>
        <dbReference type="ARBA" id="ARBA00022884"/>
    </source>
</evidence>
<dbReference type="GO" id="GO:0070180">
    <property type="term" value="F:large ribosomal subunit rRNA binding"/>
    <property type="evidence" value="ECO:0007669"/>
    <property type="project" value="TreeGrafter"/>
</dbReference>
<dbReference type="HAMAP" id="MF_00736">
    <property type="entry name" value="Ribosomal_uL11"/>
    <property type="match status" value="1"/>
</dbReference>
<dbReference type="SMART" id="SM00649">
    <property type="entry name" value="RL11"/>
    <property type="match status" value="1"/>
</dbReference>
<dbReference type="Pfam" id="PF03946">
    <property type="entry name" value="Ribosomal_L11_N"/>
    <property type="match status" value="1"/>
</dbReference>
<name>A0A8J8T6P3_HALGN</name>
<dbReference type="InterPro" id="IPR020783">
    <property type="entry name" value="Ribosomal_uL11_C"/>
</dbReference>
<comment type="similarity">
    <text evidence="1 8">Belongs to the universal ribosomal protein uL11 family.</text>
</comment>
<evidence type="ECO:0000313" key="12">
    <source>
        <dbReference type="Proteomes" id="UP000785679"/>
    </source>
</evidence>
<accession>A0A8J8T6P3</accession>
<gene>
    <name evidence="11" type="ORF">FGO68_gene1140</name>
</gene>
<evidence type="ECO:0000256" key="1">
    <source>
        <dbReference type="ARBA" id="ARBA00010537"/>
    </source>
</evidence>
<dbReference type="Gene3D" id="3.30.1550.10">
    <property type="entry name" value="Ribosomal protein L11/L12, N-terminal domain"/>
    <property type="match status" value="1"/>
</dbReference>
<dbReference type="EMBL" id="RRYP01002873">
    <property type="protein sequence ID" value="TNV84349.1"/>
    <property type="molecule type" value="Genomic_DNA"/>
</dbReference>
<keyword evidence="12" id="KW-1185">Reference proteome</keyword>
<dbReference type="SUPFAM" id="SSF46906">
    <property type="entry name" value="Ribosomal protein L11, C-terminal domain"/>
    <property type="match status" value="1"/>
</dbReference>
<evidence type="ECO:0000259" key="10">
    <source>
        <dbReference type="Pfam" id="PF03946"/>
    </source>
</evidence>
<dbReference type="FunFam" id="3.30.1550.10:FF:000006">
    <property type="entry name" value="50S ribosomal protein L11"/>
    <property type="match status" value="1"/>
</dbReference>
<dbReference type="PANTHER" id="PTHR11661">
    <property type="entry name" value="60S RIBOSOMAL PROTEIN L12"/>
    <property type="match status" value="1"/>
</dbReference>
<dbReference type="PROSITE" id="PS00359">
    <property type="entry name" value="RIBOSOMAL_L11"/>
    <property type="match status" value="1"/>
</dbReference>